<evidence type="ECO:0000313" key="10">
    <source>
        <dbReference type="Proteomes" id="UP000076976"/>
    </source>
</evidence>
<keyword evidence="3 7" id="KW-0812">Transmembrane</keyword>
<evidence type="ECO:0000313" key="9">
    <source>
        <dbReference type="EMBL" id="OAB88846.1"/>
    </source>
</evidence>
<dbReference type="AlphaFoldDB" id="A0A176QGB9"/>
<feature type="transmembrane region" description="Helical" evidence="7">
    <location>
        <begin position="432"/>
        <end position="458"/>
    </location>
</feature>
<feature type="transmembrane region" description="Helical" evidence="7">
    <location>
        <begin position="787"/>
        <end position="810"/>
    </location>
</feature>
<keyword evidence="5 7" id="KW-0472">Membrane</keyword>
<feature type="transmembrane region" description="Helical" evidence="7">
    <location>
        <begin position="252"/>
        <end position="279"/>
    </location>
</feature>
<evidence type="ECO:0000256" key="6">
    <source>
        <dbReference type="ARBA" id="ARBA00038076"/>
    </source>
</evidence>
<protein>
    <recommendedName>
        <fullName evidence="8">ABC3 transporter permease C-terminal domain-containing protein</fullName>
    </recommendedName>
</protein>
<keyword evidence="10" id="KW-1185">Reference proteome</keyword>
<evidence type="ECO:0000256" key="3">
    <source>
        <dbReference type="ARBA" id="ARBA00022692"/>
    </source>
</evidence>
<reference evidence="9 10" key="1">
    <citation type="submission" date="2016-01" db="EMBL/GenBank/DDBJ databases">
        <title>Janibacter melonis strain CD11_4 genome sequencing and assembly.</title>
        <authorList>
            <person name="Nair G.R."/>
            <person name="Kaur G."/>
            <person name="Chander A.M."/>
            <person name="Mayilraj S."/>
        </authorList>
    </citation>
    <scope>NUCLEOTIDE SEQUENCE [LARGE SCALE GENOMIC DNA]</scope>
    <source>
        <strain evidence="9 10">CD11-4</strain>
    </source>
</reference>
<feature type="transmembrane region" description="Helical" evidence="7">
    <location>
        <begin position="403"/>
        <end position="426"/>
    </location>
</feature>
<evidence type="ECO:0000259" key="8">
    <source>
        <dbReference type="Pfam" id="PF02687"/>
    </source>
</evidence>
<proteinExistence type="inferred from homology"/>
<dbReference type="STRING" id="262209.AWH69_03470"/>
<gene>
    <name evidence="9" type="ORF">AWH69_03470</name>
</gene>
<evidence type="ECO:0000256" key="7">
    <source>
        <dbReference type="SAM" id="Phobius"/>
    </source>
</evidence>
<evidence type="ECO:0000256" key="5">
    <source>
        <dbReference type="ARBA" id="ARBA00023136"/>
    </source>
</evidence>
<accession>A0A176QGB9</accession>
<dbReference type="GO" id="GO:0005886">
    <property type="term" value="C:plasma membrane"/>
    <property type="evidence" value="ECO:0007669"/>
    <property type="project" value="UniProtKB-SubCell"/>
</dbReference>
<dbReference type="InterPro" id="IPR003838">
    <property type="entry name" value="ABC3_permease_C"/>
</dbReference>
<evidence type="ECO:0000256" key="4">
    <source>
        <dbReference type="ARBA" id="ARBA00022989"/>
    </source>
</evidence>
<dbReference type="InterPro" id="IPR050250">
    <property type="entry name" value="Macrolide_Exporter_MacB"/>
</dbReference>
<evidence type="ECO:0000256" key="1">
    <source>
        <dbReference type="ARBA" id="ARBA00004651"/>
    </source>
</evidence>
<feature type="transmembrane region" description="Helical" evidence="7">
    <location>
        <begin position="695"/>
        <end position="724"/>
    </location>
</feature>
<organism evidence="9 10">
    <name type="scientific">Janibacter melonis</name>
    <dbReference type="NCBI Taxonomy" id="262209"/>
    <lineage>
        <taxon>Bacteria</taxon>
        <taxon>Bacillati</taxon>
        <taxon>Actinomycetota</taxon>
        <taxon>Actinomycetes</taxon>
        <taxon>Micrococcales</taxon>
        <taxon>Intrasporangiaceae</taxon>
        <taxon>Janibacter</taxon>
    </lineage>
</organism>
<feature type="transmembrane region" description="Helical" evidence="7">
    <location>
        <begin position="479"/>
        <end position="500"/>
    </location>
</feature>
<comment type="subcellular location">
    <subcellularLocation>
        <location evidence="1">Cell membrane</location>
        <topology evidence="1">Multi-pass membrane protein</topology>
    </subcellularLocation>
</comment>
<comment type="caution">
    <text evidence="9">The sequence shown here is derived from an EMBL/GenBank/DDBJ whole genome shotgun (WGS) entry which is preliminary data.</text>
</comment>
<feature type="transmembrane region" description="Helical" evidence="7">
    <location>
        <begin position="745"/>
        <end position="767"/>
    </location>
</feature>
<feature type="domain" description="ABC3 transporter permease C-terminal" evidence="8">
    <location>
        <begin position="703"/>
        <end position="820"/>
    </location>
</feature>
<feature type="transmembrane region" description="Helical" evidence="7">
    <location>
        <begin position="346"/>
        <end position="369"/>
    </location>
</feature>
<feature type="domain" description="ABC3 transporter permease C-terminal" evidence="8">
    <location>
        <begin position="259"/>
        <end position="371"/>
    </location>
</feature>
<dbReference type="EMBL" id="LQZG01000001">
    <property type="protein sequence ID" value="OAB88846.1"/>
    <property type="molecule type" value="Genomic_DNA"/>
</dbReference>
<dbReference type="PANTHER" id="PTHR30572:SF4">
    <property type="entry name" value="ABC TRANSPORTER PERMEASE YTRF"/>
    <property type="match status" value="1"/>
</dbReference>
<dbReference type="GO" id="GO:0022857">
    <property type="term" value="F:transmembrane transporter activity"/>
    <property type="evidence" value="ECO:0007669"/>
    <property type="project" value="TreeGrafter"/>
</dbReference>
<dbReference type="Pfam" id="PF02687">
    <property type="entry name" value="FtsX"/>
    <property type="match status" value="2"/>
</dbReference>
<name>A0A176QGB9_9MICO</name>
<keyword evidence="4 7" id="KW-1133">Transmembrane helix</keyword>
<keyword evidence="2" id="KW-1003">Cell membrane</keyword>
<comment type="similarity">
    <text evidence="6">Belongs to the ABC-4 integral membrane protein family.</text>
</comment>
<dbReference type="PANTHER" id="PTHR30572">
    <property type="entry name" value="MEMBRANE COMPONENT OF TRANSPORTER-RELATED"/>
    <property type="match status" value="1"/>
</dbReference>
<feature type="transmembrane region" description="Helical" evidence="7">
    <location>
        <begin position="300"/>
        <end position="326"/>
    </location>
</feature>
<dbReference type="Proteomes" id="UP000076976">
    <property type="component" value="Unassembled WGS sequence"/>
</dbReference>
<evidence type="ECO:0000256" key="2">
    <source>
        <dbReference type="ARBA" id="ARBA00022475"/>
    </source>
</evidence>
<dbReference type="RefSeq" id="WP_083968341.1">
    <property type="nucleotide sequence ID" value="NZ_LQZG01000001.1"/>
</dbReference>
<sequence>MIAVLELTLASLRTQSRRLVAPGVAVVLGIAFVATSLALGQTMGASVRGLVAGYYTHVDTVVSTDDADGLDASVLDDVRGTEGVERATGELTAYARLAGGSASSYLVVSTAPTSDSQARVERGRLPRGTSEIALSRSVATARGLDVGDTIRLTPPDAQRPASARVVGVVDAGRDPRWAGGTPAVFGTHDAVTRWTGAGGYTEVVAQAAKGVSDTQLTDRVREAVGGPAGAEVRTGTEHADEVASRLTGGTDVFTALLMGFALVALFVSALVIGNTFAILMARRTRETALLRAVGGSRGQVARGALLEALVTGVVFSAVGTALGIAACRGLVAAASLLPDSVPALTFSVAPTAVVVPFVTGVLVVLAAAVRPVVAASAVAPLEALRPVPAVAARSRRGLVRCGIGVALVVVGGALLVVGGAAGALPAGLAGGMLSFVGVLMAGSLLVPAVARVVGAVPARLLGAPGRLAAGNAVANPRRAAATSAALLVGVTLVTTTAVGARTAQASVSAALDEQYSVDAVVTAPDGAVPAGVRERVAQVDGVTYVASVPGSELVVVVDGQARRDQVAAGVDDDATAVVRDPAAFAGLRDGVVQVSEETARGLRLVDGDRVTLRGPDGQLTAAVQVRDSLGWPWTLTAADLRRVDAEAAPRALLLGLSEEDAQRTVEGLQAVTVDRGVEVGGSAIQREEMDSVLDVVLAVVLSLLAVSVLIALVGIANTLSLSVLERTRESALLRALGTTRGQLRAMLALEAVLLALVGIVLGTALGIGYGVAGAGSVVGQLTDLQVVVPWGLLGGVAAAAVAAALVASVLPARRAARVSPAEALATE</sequence>
<feature type="transmembrane region" description="Helical" evidence="7">
    <location>
        <begin position="19"/>
        <end position="39"/>
    </location>
</feature>